<keyword evidence="4" id="KW-0862">Zinc</keyword>
<protein>
    <submittedName>
        <fullName evidence="8">GATA type zinc finger protein asd-4</fullName>
    </submittedName>
</protein>
<dbReference type="PRINTS" id="PR00619">
    <property type="entry name" value="GATAZNFINGER"/>
</dbReference>
<reference evidence="8 9" key="1">
    <citation type="journal article" date="2020" name="Genome Biol. Evol.">
        <title>Comparative genomics of strictly vertically transmitted, feminizing microsporidia endosymbionts of amphipod crustaceans.</title>
        <authorList>
            <person name="Cormier A."/>
            <person name="Chebbi M.A."/>
            <person name="Giraud I."/>
            <person name="Wattier R."/>
            <person name="Teixeira M."/>
            <person name="Gilbert C."/>
            <person name="Rigaud T."/>
            <person name="Cordaux R."/>
        </authorList>
    </citation>
    <scope>NUCLEOTIDE SEQUENCE [LARGE SCALE GENOMIC DNA]</scope>
    <source>
        <strain evidence="8 9">Ou3-Ou53</strain>
    </source>
</reference>
<dbReference type="Gene3D" id="3.30.50.10">
    <property type="entry name" value="Erythroid Transcription Factor GATA-1, subunit A"/>
    <property type="match status" value="1"/>
</dbReference>
<dbReference type="GO" id="GO:0008270">
    <property type="term" value="F:zinc ion binding"/>
    <property type="evidence" value="ECO:0007669"/>
    <property type="project" value="UniProtKB-KW"/>
</dbReference>
<comment type="subcellular location">
    <subcellularLocation>
        <location evidence="1">Nucleus</location>
    </subcellularLocation>
</comment>
<evidence type="ECO:0000256" key="2">
    <source>
        <dbReference type="ARBA" id="ARBA00022723"/>
    </source>
</evidence>
<keyword evidence="9" id="KW-1185">Reference proteome</keyword>
<organism evidence="8 9">
    <name type="scientific">Nosema granulosis</name>
    <dbReference type="NCBI Taxonomy" id="83296"/>
    <lineage>
        <taxon>Eukaryota</taxon>
        <taxon>Fungi</taxon>
        <taxon>Fungi incertae sedis</taxon>
        <taxon>Microsporidia</taxon>
        <taxon>Nosematidae</taxon>
        <taxon>Nosema</taxon>
    </lineage>
</organism>
<evidence type="ECO:0000256" key="3">
    <source>
        <dbReference type="ARBA" id="ARBA00022771"/>
    </source>
</evidence>
<dbReference type="CDD" id="cd00202">
    <property type="entry name" value="ZnF_GATA"/>
    <property type="match status" value="1"/>
</dbReference>
<name>A0A9P6H140_9MICR</name>
<evidence type="ECO:0000313" key="8">
    <source>
        <dbReference type="EMBL" id="KAF9764716.1"/>
    </source>
</evidence>
<evidence type="ECO:0000256" key="6">
    <source>
        <dbReference type="PROSITE-ProRule" id="PRU00094"/>
    </source>
</evidence>
<dbReference type="GO" id="GO:0005634">
    <property type="term" value="C:nucleus"/>
    <property type="evidence" value="ECO:0007669"/>
    <property type="project" value="UniProtKB-SubCell"/>
</dbReference>
<dbReference type="GO" id="GO:0000981">
    <property type="term" value="F:DNA-binding transcription factor activity, RNA polymerase II-specific"/>
    <property type="evidence" value="ECO:0007669"/>
    <property type="project" value="TreeGrafter"/>
</dbReference>
<keyword evidence="5" id="KW-0539">Nucleus</keyword>
<proteinExistence type="predicted"/>
<dbReference type="OrthoDB" id="515401at2759"/>
<dbReference type="Pfam" id="PF00320">
    <property type="entry name" value="GATA"/>
    <property type="match status" value="1"/>
</dbReference>
<dbReference type="GO" id="GO:0000122">
    <property type="term" value="P:negative regulation of transcription by RNA polymerase II"/>
    <property type="evidence" value="ECO:0007669"/>
    <property type="project" value="TreeGrafter"/>
</dbReference>
<keyword evidence="3 6" id="KW-0863">Zinc-finger</keyword>
<dbReference type="InterPro" id="IPR000679">
    <property type="entry name" value="Znf_GATA"/>
</dbReference>
<dbReference type="PROSITE" id="PS50114">
    <property type="entry name" value="GATA_ZN_FINGER_2"/>
    <property type="match status" value="1"/>
</dbReference>
<dbReference type="AlphaFoldDB" id="A0A9P6H140"/>
<dbReference type="PROSITE" id="PS00344">
    <property type="entry name" value="GATA_ZN_FINGER_1"/>
    <property type="match status" value="1"/>
</dbReference>
<dbReference type="EMBL" id="SBJO01000011">
    <property type="protein sequence ID" value="KAF9764716.1"/>
    <property type="molecule type" value="Genomic_DNA"/>
</dbReference>
<dbReference type="InterPro" id="IPR013088">
    <property type="entry name" value="Znf_NHR/GATA"/>
</dbReference>
<dbReference type="InterPro" id="IPR039355">
    <property type="entry name" value="Transcription_factor_GATA"/>
</dbReference>
<comment type="caution">
    <text evidence="8">The sequence shown here is derived from an EMBL/GenBank/DDBJ whole genome shotgun (WGS) entry which is preliminary data.</text>
</comment>
<feature type="domain" description="GATA-type" evidence="7">
    <location>
        <begin position="8"/>
        <end position="55"/>
    </location>
</feature>
<dbReference type="SUPFAM" id="SSF57716">
    <property type="entry name" value="Glucocorticoid receptor-like (DNA-binding domain)"/>
    <property type="match status" value="1"/>
</dbReference>
<dbReference type="GO" id="GO:0045944">
    <property type="term" value="P:positive regulation of transcription by RNA polymerase II"/>
    <property type="evidence" value="ECO:0007669"/>
    <property type="project" value="TreeGrafter"/>
</dbReference>
<evidence type="ECO:0000313" key="9">
    <source>
        <dbReference type="Proteomes" id="UP000740883"/>
    </source>
</evidence>
<evidence type="ECO:0000256" key="5">
    <source>
        <dbReference type="ARBA" id="ARBA00023242"/>
    </source>
</evidence>
<dbReference type="Proteomes" id="UP000740883">
    <property type="component" value="Unassembled WGS sequence"/>
</dbReference>
<accession>A0A9P6H140</accession>
<sequence length="166" mass="19411">MYTKQGICSNCNTTVTPLWRRGVDGSYLCNACGLYYKIHKKHRPTELKTDNFRQRNRFRRDFLADTNSIKHYHGDKSPYDHRMAHINFYDTFYEINKKTQKEGRFENIYTSFMPRGSHSNSIISNLIAPKNSIKDNSKGKNTPDEEENNEAIAIKVLLSLSKIHPY</sequence>
<dbReference type="PANTHER" id="PTHR10071:SF281">
    <property type="entry name" value="BOX A-BINDING FACTOR-RELATED"/>
    <property type="match status" value="1"/>
</dbReference>
<keyword evidence="2" id="KW-0479">Metal-binding</keyword>
<dbReference type="PANTHER" id="PTHR10071">
    <property type="entry name" value="TRANSCRIPTION FACTOR GATA FAMILY MEMBER"/>
    <property type="match status" value="1"/>
</dbReference>
<evidence type="ECO:0000256" key="4">
    <source>
        <dbReference type="ARBA" id="ARBA00022833"/>
    </source>
</evidence>
<dbReference type="GO" id="GO:0000978">
    <property type="term" value="F:RNA polymerase II cis-regulatory region sequence-specific DNA binding"/>
    <property type="evidence" value="ECO:0007669"/>
    <property type="project" value="TreeGrafter"/>
</dbReference>
<dbReference type="SMART" id="SM00401">
    <property type="entry name" value="ZnF_GATA"/>
    <property type="match status" value="1"/>
</dbReference>
<gene>
    <name evidence="8" type="primary">asd-4_1</name>
    <name evidence="8" type="ORF">NGRA_0324</name>
</gene>
<evidence type="ECO:0000259" key="7">
    <source>
        <dbReference type="PROSITE" id="PS50114"/>
    </source>
</evidence>
<evidence type="ECO:0000256" key="1">
    <source>
        <dbReference type="ARBA" id="ARBA00004123"/>
    </source>
</evidence>